<gene>
    <name evidence="3" type="ORF">PGLA2088_LOCUS46449</name>
</gene>
<sequence>ELRQQRERQVEQPKSKLIFVQWKDKGSSKSVKAESVRRLEGIKFKARGELLTFAARHPGALSGYFLAMIHQKLSAGRVTRGKQLREVSVSQWAAQHSGLTETRDLREVATLGAVMDCINMRDLSTAMDTLSQRIVAIQLAKTAGCDWKKAEALELVWYVEAHAVSALSQAWAKVWRELKESCNAVHAVSALFEVVLQRGGDFGSVLRHGLSCRRRSLSEHKAVQAVRDFVRGGLPSLQLSSVKEYLRHAEGYAGPSATTVLPLGAKAGVPTAAAEVDLASALKELYPEAAAQVAEPGRLLLPATQRPWKLKRPVVRIDATYPDFVRRCAKAGLQRLVKKGRVWKHRGRRLLTGGFAVPKDEFEDRAISAMVPLNQLVDQDKLVKPNLPSLVKYKRDARHYFHTLKLGRRWGKYMAHPPIRGEGGEDRFPLHVAAPMGFAASACWAQQLTDVSTTQAGLPEERRVRIDRPVPETFPVWGSVEDDVWAVAEVAEEGQQDRVCEEWMQALDLTWRDLNIEVNVKKNVNGEEAEIQGAVLHEREHWLGASRKRRGDALWAVLYVLSLRKVPVKVIERLGGKLSYIMMFAPHSRCLFQEVYAWLDWYRVRGVNYARLWPVVWTELLAAAFWMPLLEADLDSPWCDRLELSDAAPGGHGRAGARFPEGVIIDIARYADVRKVHTSLNTEFGIEVDAQYRCPLFRVEVPFSEHWNVAPRPGGHSHITLEEAAATICTEKKNKWAKQPNSFQDVQPVDLRRGVPERDRVLTFEMQPGIPFWQQRERIVLRTCSGPRRDGDFGHWLESLAWEQGYAVYVMCFDPCNERWMDLEREDVMVWLRELIATGCVVGDMNSPPCSMWSKARHRPLENGLGPRPAWNTLLTLDVNRIRDFKTTPAAAYPLAQVYVNYIKKHGGAFGERHGRIAMFLLSGLRASSERYQAAVASFSDELSQRGIPFQDLREEELDELVAERVIDFFEETVEGSGISKGSMLVAAVSKIKPRFRLTTSWKVLDVWRVRVPPVQALTFPPEFAFGLAVWMTLAKQHVCAAVVATCFSGLFRVSELLHLHWKDFFLSPKEAVMCLGQAKRGLEQKVVLTHQSMVKWLTNYVAFCKIQGWSRDDDDYVFPVSYGKVGYWMRKGMAALNLTGHWTTHGLRRGGATELLRQGMPVADIAIFGRWLSERSMREYLRRGEVSLMRMRGQIRRDDWRRTQVLAAMGPEVWN</sequence>
<comment type="caution">
    <text evidence="3">The sequence shown here is derived from an EMBL/GenBank/DDBJ whole genome shotgun (WGS) entry which is preliminary data.</text>
</comment>
<feature type="non-terminal residue" evidence="3">
    <location>
        <position position="1"/>
    </location>
</feature>
<evidence type="ECO:0000256" key="1">
    <source>
        <dbReference type="ARBA" id="ARBA00023172"/>
    </source>
</evidence>
<reference evidence="3" key="1">
    <citation type="submission" date="2021-02" db="EMBL/GenBank/DDBJ databases">
        <authorList>
            <person name="Dougan E. K."/>
            <person name="Rhodes N."/>
            <person name="Thang M."/>
            <person name="Chan C."/>
        </authorList>
    </citation>
    <scope>NUCLEOTIDE SEQUENCE</scope>
</reference>
<dbReference type="GO" id="GO:0003677">
    <property type="term" value="F:DNA binding"/>
    <property type="evidence" value="ECO:0007669"/>
    <property type="project" value="InterPro"/>
</dbReference>
<name>A0A813LQT9_POLGL</name>
<dbReference type="InterPro" id="IPR013762">
    <property type="entry name" value="Integrase-like_cat_sf"/>
</dbReference>
<dbReference type="GO" id="GO:0006310">
    <property type="term" value="P:DNA recombination"/>
    <property type="evidence" value="ECO:0007669"/>
    <property type="project" value="UniProtKB-KW"/>
</dbReference>
<evidence type="ECO:0000259" key="2">
    <source>
        <dbReference type="PROSITE" id="PS51898"/>
    </source>
</evidence>
<dbReference type="Proteomes" id="UP000626109">
    <property type="component" value="Unassembled WGS sequence"/>
</dbReference>
<proteinExistence type="predicted"/>
<feature type="domain" description="Tyr recombinase" evidence="2">
    <location>
        <begin position="1015"/>
        <end position="1197"/>
    </location>
</feature>
<accession>A0A813LQT9</accession>
<organism evidence="3 4">
    <name type="scientific">Polarella glacialis</name>
    <name type="common">Dinoflagellate</name>
    <dbReference type="NCBI Taxonomy" id="89957"/>
    <lineage>
        <taxon>Eukaryota</taxon>
        <taxon>Sar</taxon>
        <taxon>Alveolata</taxon>
        <taxon>Dinophyceae</taxon>
        <taxon>Suessiales</taxon>
        <taxon>Suessiaceae</taxon>
        <taxon>Polarella</taxon>
    </lineage>
</organism>
<dbReference type="InterPro" id="IPR002104">
    <property type="entry name" value="Integrase_catalytic"/>
</dbReference>
<dbReference type="AlphaFoldDB" id="A0A813LQT9"/>
<dbReference type="GO" id="GO:0015074">
    <property type="term" value="P:DNA integration"/>
    <property type="evidence" value="ECO:0007669"/>
    <property type="project" value="InterPro"/>
</dbReference>
<dbReference type="EMBL" id="CAJNNW010036184">
    <property type="protein sequence ID" value="CAE8732571.1"/>
    <property type="molecule type" value="Genomic_DNA"/>
</dbReference>
<dbReference type="SUPFAM" id="SSF56349">
    <property type="entry name" value="DNA breaking-rejoining enzymes"/>
    <property type="match status" value="1"/>
</dbReference>
<dbReference type="Pfam" id="PF00589">
    <property type="entry name" value="Phage_integrase"/>
    <property type="match status" value="1"/>
</dbReference>
<protein>
    <recommendedName>
        <fullName evidence="2">Tyr recombinase domain-containing protein</fullName>
    </recommendedName>
</protein>
<dbReference type="Gene3D" id="1.10.443.10">
    <property type="entry name" value="Intergrase catalytic core"/>
    <property type="match status" value="1"/>
</dbReference>
<dbReference type="InterPro" id="IPR011010">
    <property type="entry name" value="DNA_brk_join_enz"/>
</dbReference>
<keyword evidence="1" id="KW-0233">DNA recombination</keyword>
<evidence type="ECO:0000313" key="4">
    <source>
        <dbReference type="Proteomes" id="UP000626109"/>
    </source>
</evidence>
<dbReference type="PROSITE" id="PS51898">
    <property type="entry name" value="TYR_RECOMBINASE"/>
    <property type="match status" value="1"/>
</dbReference>
<feature type="non-terminal residue" evidence="3">
    <location>
        <position position="1216"/>
    </location>
</feature>
<evidence type="ECO:0000313" key="3">
    <source>
        <dbReference type="EMBL" id="CAE8732571.1"/>
    </source>
</evidence>